<dbReference type="EMBL" id="HBHW01011883">
    <property type="protein sequence ID" value="CAE0041250.1"/>
    <property type="molecule type" value="Transcribed_RNA"/>
</dbReference>
<accession>A0A7S3EAD4</accession>
<dbReference type="InterPro" id="IPR011989">
    <property type="entry name" value="ARM-like"/>
</dbReference>
<evidence type="ECO:0000313" key="1">
    <source>
        <dbReference type="EMBL" id="CAE0041250.1"/>
    </source>
</evidence>
<dbReference type="Gene3D" id="1.25.10.10">
    <property type="entry name" value="Leucine-rich Repeat Variant"/>
    <property type="match status" value="1"/>
</dbReference>
<dbReference type="AlphaFoldDB" id="A0A7S3EAD4"/>
<dbReference type="Pfam" id="PF13646">
    <property type="entry name" value="HEAT_2"/>
    <property type="match status" value="1"/>
</dbReference>
<dbReference type="InterPro" id="IPR016024">
    <property type="entry name" value="ARM-type_fold"/>
</dbReference>
<gene>
    <name evidence="1" type="ORF">RMAR00112_LOCUS9214</name>
</gene>
<reference evidence="1" key="1">
    <citation type="submission" date="2021-01" db="EMBL/GenBank/DDBJ databases">
        <authorList>
            <person name="Corre E."/>
            <person name="Pelletier E."/>
            <person name="Niang G."/>
            <person name="Scheremetjew M."/>
            <person name="Finn R."/>
            <person name="Kale V."/>
            <person name="Holt S."/>
            <person name="Cochrane G."/>
            <person name="Meng A."/>
            <person name="Brown T."/>
            <person name="Cohen L."/>
        </authorList>
    </citation>
    <scope>NUCLEOTIDE SEQUENCE</scope>
    <source>
        <strain evidence="1">CCMP 769</strain>
    </source>
</reference>
<dbReference type="SUPFAM" id="SSF48371">
    <property type="entry name" value="ARM repeat"/>
    <property type="match status" value="1"/>
</dbReference>
<protein>
    <submittedName>
        <fullName evidence="1">Uncharacterized protein</fullName>
    </submittedName>
</protein>
<organism evidence="1">
    <name type="scientific">Rhodosorus marinus</name>
    <dbReference type="NCBI Taxonomy" id="101924"/>
    <lineage>
        <taxon>Eukaryota</taxon>
        <taxon>Rhodophyta</taxon>
        <taxon>Stylonematophyceae</taxon>
        <taxon>Stylonematales</taxon>
        <taxon>Stylonemataceae</taxon>
        <taxon>Rhodosorus</taxon>
    </lineage>
</organism>
<name>A0A7S3EAD4_9RHOD</name>
<proteinExistence type="predicted"/>
<sequence length="274" mass="29683">MAGFVGAVSVGGRSGSGRSVCERSSARRASVRMNVSASVELTELIDVLGDDRVYKRDEAIAKIVENNEPATIPSLIALLGEPKVSLRRAACQALGKLGEEAVPAIVQLLEEDELVPVKRATGIKVLNHVFMQHPEMRDTVAQERVDLIYKHLTSFDPVTKLASSICLGLIASPGWDKAKGEPVEGNRSVRELLIDYVRTSDDIAILPTVILYLGGCARRLDPDDADEIYKALEEASARPDLDEIIKEAILTELAKKDGKDMPSLQNPPAQAMGM</sequence>